<feature type="domain" description="ABC transporter" evidence="4">
    <location>
        <begin position="21"/>
        <end position="248"/>
    </location>
</feature>
<sequence>MPTDAPHIGPEPARGGTTPLVEIRDLTKVYERGKQRIEVLHHIDLDIPHGDFVALMGPSGSGKTTLLNLIGGLDSPSGGELRVDGVAIDDLDGDSLAAWRANTVGFIFQSYNLMPVLSAQRNVELPLLLTDMGAAERTRRAKLALDLVGLGERAKHKPNELSGGQQQRVAIARALVSDPLLLICDEPTGDLDRKTADEVLTLLQQLNREFGKTIVMVTHDPKAAEYARRTVHLDKGTLVDSTLIDGAAPH</sequence>
<accession>A0ABV6RJV4</accession>
<dbReference type="InterPro" id="IPR015854">
    <property type="entry name" value="ABC_transpr_LolD-like"/>
</dbReference>
<evidence type="ECO:0000313" key="6">
    <source>
        <dbReference type="Proteomes" id="UP001589896"/>
    </source>
</evidence>
<dbReference type="Gene3D" id="3.40.50.300">
    <property type="entry name" value="P-loop containing nucleotide triphosphate hydrolases"/>
    <property type="match status" value="1"/>
</dbReference>
<dbReference type="PROSITE" id="PS50893">
    <property type="entry name" value="ABC_TRANSPORTER_2"/>
    <property type="match status" value="1"/>
</dbReference>
<dbReference type="CDD" id="cd03255">
    <property type="entry name" value="ABC_MJ0796_LolCDE_FtsE"/>
    <property type="match status" value="1"/>
</dbReference>
<evidence type="ECO:0000256" key="3">
    <source>
        <dbReference type="ARBA" id="ARBA00022840"/>
    </source>
</evidence>
<evidence type="ECO:0000259" key="4">
    <source>
        <dbReference type="PROSITE" id="PS50893"/>
    </source>
</evidence>
<dbReference type="SUPFAM" id="SSF52540">
    <property type="entry name" value="P-loop containing nucleoside triphosphate hydrolases"/>
    <property type="match status" value="1"/>
</dbReference>
<dbReference type="InterPro" id="IPR003593">
    <property type="entry name" value="AAA+_ATPase"/>
</dbReference>
<protein>
    <submittedName>
        <fullName evidence="5">ABC transporter ATP-binding protein</fullName>
    </submittedName>
</protein>
<dbReference type="InterPro" id="IPR027417">
    <property type="entry name" value="P-loop_NTPase"/>
</dbReference>
<evidence type="ECO:0000256" key="2">
    <source>
        <dbReference type="ARBA" id="ARBA00022741"/>
    </source>
</evidence>
<keyword evidence="6" id="KW-1185">Reference proteome</keyword>
<dbReference type="PANTHER" id="PTHR24220:SF452">
    <property type="entry name" value="ABC TRANSPORTER ATP-BINDING PROTEIN"/>
    <property type="match status" value="1"/>
</dbReference>
<dbReference type="SMART" id="SM00382">
    <property type="entry name" value="AAA"/>
    <property type="match status" value="1"/>
</dbReference>
<name>A0ABV6RJV4_9GAMM</name>
<proteinExistence type="predicted"/>
<dbReference type="RefSeq" id="WP_386664417.1">
    <property type="nucleotide sequence ID" value="NZ_JBHLTG010000001.1"/>
</dbReference>
<dbReference type="InterPro" id="IPR017911">
    <property type="entry name" value="MacB-like_ATP-bd"/>
</dbReference>
<reference evidence="5 6" key="1">
    <citation type="submission" date="2024-09" db="EMBL/GenBank/DDBJ databases">
        <authorList>
            <person name="Sun Q."/>
            <person name="Mori K."/>
        </authorList>
    </citation>
    <scope>NUCLEOTIDE SEQUENCE [LARGE SCALE GENOMIC DNA]</scope>
    <source>
        <strain evidence="5 6">KCTC 23076</strain>
    </source>
</reference>
<dbReference type="EMBL" id="JBHLTG010000001">
    <property type="protein sequence ID" value="MFC0676662.1"/>
    <property type="molecule type" value="Genomic_DNA"/>
</dbReference>
<dbReference type="PANTHER" id="PTHR24220">
    <property type="entry name" value="IMPORT ATP-BINDING PROTEIN"/>
    <property type="match status" value="1"/>
</dbReference>
<dbReference type="InterPro" id="IPR017871">
    <property type="entry name" value="ABC_transporter-like_CS"/>
</dbReference>
<evidence type="ECO:0000313" key="5">
    <source>
        <dbReference type="EMBL" id="MFC0676662.1"/>
    </source>
</evidence>
<evidence type="ECO:0000256" key="1">
    <source>
        <dbReference type="ARBA" id="ARBA00022448"/>
    </source>
</evidence>
<dbReference type="PROSITE" id="PS00211">
    <property type="entry name" value="ABC_TRANSPORTER_1"/>
    <property type="match status" value="1"/>
</dbReference>
<dbReference type="InterPro" id="IPR003439">
    <property type="entry name" value="ABC_transporter-like_ATP-bd"/>
</dbReference>
<dbReference type="GO" id="GO:0005524">
    <property type="term" value="F:ATP binding"/>
    <property type="evidence" value="ECO:0007669"/>
    <property type="project" value="UniProtKB-KW"/>
</dbReference>
<dbReference type="Proteomes" id="UP001589896">
    <property type="component" value="Unassembled WGS sequence"/>
</dbReference>
<keyword evidence="2" id="KW-0547">Nucleotide-binding</keyword>
<organism evidence="5 6">
    <name type="scientific">Lysobacter korlensis</name>
    <dbReference type="NCBI Taxonomy" id="553636"/>
    <lineage>
        <taxon>Bacteria</taxon>
        <taxon>Pseudomonadati</taxon>
        <taxon>Pseudomonadota</taxon>
        <taxon>Gammaproteobacteria</taxon>
        <taxon>Lysobacterales</taxon>
        <taxon>Lysobacteraceae</taxon>
        <taxon>Lysobacter</taxon>
    </lineage>
</organism>
<keyword evidence="3 5" id="KW-0067">ATP-binding</keyword>
<comment type="caution">
    <text evidence="5">The sequence shown here is derived from an EMBL/GenBank/DDBJ whole genome shotgun (WGS) entry which is preliminary data.</text>
</comment>
<gene>
    <name evidence="5" type="ORF">ACFFGH_02185</name>
</gene>
<keyword evidence="1" id="KW-0813">Transport</keyword>
<dbReference type="Pfam" id="PF00005">
    <property type="entry name" value="ABC_tran"/>
    <property type="match status" value="1"/>
</dbReference>